<dbReference type="InParanoid" id="A0A1C7NEV0"/>
<evidence type="ECO:0000256" key="1">
    <source>
        <dbReference type="ARBA" id="ARBA00004245"/>
    </source>
</evidence>
<protein>
    <submittedName>
        <fullName evidence="9">Cell division control protein 16</fullName>
    </submittedName>
</protein>
<dbReference type="PANTHER" id="PTHR22957:SF263">
    <property type="entry name" value="MITOTIC CHECK POINT PROTEIN BUB2"/>
    <property type="match status" value="1"/>
</dbReference>
<dbReference type="PROSITE" id="PS50086">
    <property type="entry name" value="TBC_RABGAP"/>
    <property type="match status" value="1"/>
</dbReference>
<dbReference type="Pfam" id="PF00566">
    <property type="entry name" value="RabGAP-TBC"/>
    <property type="match status" value="1"/>
</dbReference>
<evidence type="ECO:0000256" key="6">
    <source>
        <dbReference type="SAM" id="MobiDB-lite"/>
    </source>
</evidence>
<dbReference type="Gene3D" id="1.10.8.270">
    <property type="entry name" value="putative rabgap domain of human tbc1 domain family member 14 like domains"/>
    <property type="match status" value="1"/>
</dbReference>
<keyword evidence="3" id="KW-0206">Cytoskeleton</keyword>
<evidence type="ECO:0000259" key="8">
    <source>
        <dbReference type="PROSITE" id="PS50086"/>
    </source>
</evidence>
<comment type="subcellular location">
    <subcellularLocation>
        <location evidence="1">Cytoplasm</location>
        <location evidence="1">Cytoskeleton</location>
    </subcellularLocation>
</comment>
<dbReference type="InterPro" id="IPR000195">
    <property type="entry name" value="Rab-GAP-TBC_dom"/>
</dbReference>
<comment type="caution">
    <text evidence="9">The sequence shown here is derived from an EMBL/GenBank/DDBJ whole genome shotgun (WGS) entry which is preliminary data.</text>
</comment>
<dbReference type="Proteomes" id="UP000093000">
    <property type="component" value="Unassembled WGS sequence"/>
</dbReference>
<proteinExistence type="inferred from homology"/>
<evidence type="ECO:0000256" key="7">
    <source>
        <dbReference type="SAM" id="Phobius"/>
    </source>
</evidence>
<evidence type="ECO:0000313" key="9">
    <source>
        <dbReference type="EMBL" id="OBZ87490.1"/>
    </source>
</evidence>
<dbReference type="GO" id="GO:0051301">
    <property type="term" value="P:cell division"/>
    <property type="evidence" value="ECO:0007669"/>
    <property type="project" value="UniProtKB-KW"/>
</dbReference>
<dbReference type="SUPFAM" id="SSF50249">
    <property type="entry name" value="Nucleic acid-binding proteins"/>
    <property type="match status" value="1"/>
</dbReference>
<organism evidence="9 10">
    <name type="scientific">Choanephora cucurbitarum</name>
    <dbReference type="NCBI Taxonomy" id="101091"/>
    <lineage>
        <taxon>Eukaryota</taxon>
        <taxon>Fungi</taxon>
        <taxon>Fungi incertae sedis</taxon>
        <taxon>Mucoromycota</taxon>
        <taxon>Mucoromycotina</taxon>
        <taxon>Mucoromycetes</taxon>
        <taxon>Mucorales</taxon>
        <taxon>Mucorineae</taxon>
        <taxon>Choanephoraceae</taxon>
        <taxon>Choanephoroideae</taxon>
        <taxon>Choanephora</taxon>
    </lineage>
</organism>
<dbReference type="SUPFAM" id="SSF47923">
    <property type="entry name" value="Ypt/Rab-GAP domain of gyp1p"/>
    <property type="match status" value="2"/>
</dbReference>
<keyword evidence="7" id="KW-1133">Transmembrane helix</keyword>
<keyword evidence="9" id="KW-0132">Cell division</keyword>
<evidence type="ECO:0000256" key="3">
    <source>
        <dbReference type="ARBA" id="ARBA00023212"/>
    </source>
</evidence>
<dbReference type="FunFam" id="1.10.8.270:FF:000035">
    <property type="entry name" value="Cell cycle arrest protein BUB2"/>
    <property type="match status" value="1"/>
</dbReference>
<keyword evidence="7" id="KW-0812">Transmembrane</keyword>
<evidence type="ECO:0000256" key="5">
    <source>
        <dbReference type="ARBA" id="ARBA00061049"/>
    </source>
</evidence>
<sequence length="554" mass="63328">MSIEPNAVRQNVLLIKDMNPMARNFDCEVIVLQKDDEPVVTRDNELIFKFLVADRTGSINLTVWGDMGASIKIGDILRITGVESKIRRGQLAISTPKNSYKIRRIGQDTFIFTEKPNMSEAEFNTPGPMQFNRSKNQQQYQQQSQQQQSSPPQNQGRNNHRQRGYSNHPHPYNNRGRGQHYSRGNRGGRGEGGGGNRYHQDLDNMQFDGIDHDSIWCNEPIQDILGRRHNDPKSAEASLTLLRNSLLNHACPPELRGKMWKLFLRLTQMSATSYIYLVELGPSTLDEKIRQDTFRTMTTDATFLESVTEDRLIRLLNAFVWTCGDPRASSIRRAFGQERFDSSYVQGMNVLAAPFLMTMPEMEAFFSFSKFIWKWCPLYVHPTMKGVHCGLRLLDLCLRNLDPTLYGYLRGKNLSTSTFAFAPVMTFSACTPPLKELLHLWDYLFAYGFHLNILFIIAQLALIRKDILQNPSPGNLLRVLPPLNAREIINLTISLCKSLPVELYDKLVRHTYDESVADSLGIKPSSCINSEQQDDAIDLPPFMLDAMNRKRHFT</sequence>
<dbReference type="PANTHER" id="PTHR22957">
    <property type="entry name" value="TBC1 DOMAIN FAMILY MEMBER GTPASE-ACTIVATING PROTEIN"/>
    <property type="match status" value="1"/>
</dbReference>
<dbReference type="GO" id="GO:0005096">
    <property type="term" value="F:GTPase activator activity"/>
    <property type="evidence" value="ECO:0007669"/>
    <property type="project" value="TreeGrafter"/>
</dbReference>
<gene>
    <name evidence="9" type="primary">cdc16</name>
    <name evidence="9" type="ORF">A0J61_04470</name>
</gene>
<evidence type="ECO:0000256" key="4">
    <source>
        <dbReference type="ARBA" id="ARBA00023306"/>
    </source>
</evidence>
<dbReference type="Gene3D" id="1.10.472.80">
    <property type="entry name" value="Ypt/Rab-GAP domain of gyp1p, domain 3"/>
    <property type="match status" value="1"/>
</dbReference>
<dbReference type="AlphaFoldDB" id="A0A1C7NEV0"/>
<keyword evidence="10" id="KW-1185">Reference proteome</keyword>
<comment type="similarity">
    <text evidence="5">Belongs to the BUB2 family.</text>
</comment>
<feature type="compositionally biased region" description="Gly residues" evidence="6">
    <location>
        <begin position="185"/>
        <end position="196"/>
    </location>
</feature>
<reference evidence="9 10" key="1">
    <citation type="submission" date="2016-03" db="EMBL/GenBank/DDBJ databases">
        <title>Choanephora cucurbitarum.</title>
        <authorList>
            <person name="Min B."/>
            <person name="Park H."/>
            <person name="Park J.-H."/>
            <person name="Shin H.-D."/>
            <person name="Choi I.-G."/>
        </authorList>
    </citation>
    <scope>NUCLEOTIDE SEQUENCE [LARGE SCALE GENOMIC DNA]</scope>
    <source>
        <strain evidence="9 10">KUS-F28377</strain>
    </source>
</reference>
<feature type="region of interest" description="Disordered" evidence="6">
    <location>
        <begin position="119"/>
        <end position="203"/>
    </location>
</feature>
<feature type="compositionally biased region" description="Low complexity" evidence="6">
    <location>
        <begin position="136"/>
        <end position="155"/>
    </location>
</feature>
<name>A0A1C7NEV0_9FUNG</name>
<dbReference type="GO" id="GO:0005856">
    <property type="term" value="C:cytoskeleton"/>
    <property type="evidence" value="ECO:0007669"/>
    <property type="project" value="UniProtKB-SubCell"/>
</dbReference>
<evidence type="ECO:0000256" key="2">
    <source>
        <dbReference type="ARBA" id="ARBA00022490"/>
    </source>
</evidence>
<dbReference type="STRING" id="101091.A0A1C7NEV0"/>
<keyword evidence="4" id="KW-0131">Cell cycle</keyword>
<keyword evidence="7" id="KW-0472">Membrane</keyword>
<dbReference type="InterPro" id="IPR012340">
    <property type="entry name" value="NA-bd_OB-fold"/>
</dbReference>
<accession>A0A1C7NEV0</accession>
<dbReference type="SMART" id="SM00164">
    <property type="entry name" value="TBC"/>
    <property type="match status" value="1"/>
</dbReference>
<feature type="domain" description="Rab-GAP TBC" evidence="8">
    <location>
        <begin position="250"/>
        <end position="448"/>
    </location>
</feature>
<dbReference type="CDD" id="cd04491">
    <property type="entry name" value="SoSSB_OBF"/>
    <property type="match status" value="1"/>
</dbReference>
<feature type="transmembrane region" description="Helical" evidence="7">
    <location>
        <begin position="440"/>
        <end position="463"/>
    </location>
</feature>
<dbReference type="OrthoDB" id="10263206at2759"/>
<dbReference type="Gene3D" id="2.40.50.140">
    <property type="entry name" value="Nucleic acid-binding proteins"/>
    <property type="match status" value="1"/>
</dbReference>
<dbReference type="InterPro" id="IPR035969">
    <property type="entry name" value="Rab-GAP_TBC_sf"/>
</dbReference>
<dbReference type="EMBL" id="LUGH01000219">
    <property type="protein sequence ID" value="OBZ87490.1"/>
    <property type="molecule type" value="Genomic_DNA"/>
</dbReference>
<keyword evidence="2" id="KW-0963">Cytoplasm</keyword>
<evidence type="ECO:0000313" key="10">
    <source>
        <dbReference type="Proteomes" id="UP000093000"/>
    </source>
</evidence>